<dbReference type="PANTHER" id="PTHR42920:SF5">
    <property type="entry name" value="EAMA DOMAIN-CONTAINING PROTEIN"/>
    <property type="match status" value="1"/>
</dbReference>
<dbReference type="AlphaFoldDB" id="A0A9D2P036"/>
<organism evidence="9 10">
    <name type="scientific">Candidatus Intestinimonas pullistercoris</name>
    <dbReference type="NCBI Taxonomy" id="2838623"/>
    <lineage>
        <taxon>Bacteria</taxon>
        <taxon>Bacillati</taxon>
        <taxon>Bacillota</taxon>
        <taxon>Clostridia</taxon>
        <taxon>Eubacteriales</taxon>
        <taxon>Intestinimonas</taxon>
    </lineage>
</organism>
<keyword evidence="3" id="KW-1003">Cell membrane</keyword>
<feature type="transmembrane region" description="Helical" evidence="7">
    <location>
        <begin position="154"/>
        <end position="173"/>
    </location>
</feature>
<evidence type="ECO:0000256" key="2">
    <source>
        <dbReference type="ARBA" id="ARBA00007362"/>
    </source>
</evidence>
<dbReference type="EMBL" id="DWWJ01000162">
    <property type="protein sequence ID" value="HJC41657.1"/>
    <property type="molecule type" value="Genomic_DNA"/>
</dbReference>
<comment type="subcellular location">
    <subcellularLocation>
        <location evidence="1">Cell membrane</location>
        <topology evidence="1">Multi-pass membrane protein</topology>
    </subcellularLocation>
</comment>
<sequence>MNETILQKLAKPMLLAAPIIWGTSFVVMKHSLDSFTPLYLLAFRFTAAALVLGLVFWKSWRHLDRGYLMGGLATGTLLFLAYAFQTFGLEGTTSGKNAFLTAVYCVIVPFLNWVVSRKRPDGWNVLAAVACVAGIGLVSLSGEGGNLTMGLGDALTLVCGFFFAAHIVVVNRYAQGRDIFLLTTLQFAFFALWSWVGAVLFREPFPTDLSGGALFGLAYLVIFASCGGLLFQNIGQKYTAPATAAVLLSLEAPFGVLSSILVGEEELNPAMVVGFGLIFLAVICSETKFAFLRPKKGVDNPASDAYNDTQANTLQTCDEEK</sequence>
<comment type="similarity">
    <text evidence="2">Belongs to the EamA transporter family.</text>
</comment>
<evidence type="ECO:0000259" key="8">
    <source>
        <dbReference type="Pfam" id="PF00892"/>
    </source>
</evidence>
<keyword evidence="4 7" id="KW-0812">Transmembrane</keyword>
<evidence type="ECO:0000256" key="7">
    <source>
        <dbReference type="SAM" id="Phobius"/>
    </source>
</evidence>
<feature type="transmembrane region" description="Helical" evidence="7">
    <location>
        <begin position="213"/>
        <end position="231"/>
    </location>
</feature>
<evidence type="ECO:0000313" key="10">
    <source>
        <dbReference type="Proteomes" id="UP000823882"/>
    </source>
</evidence>
<dbReference type="SUPFAM" id="SSF103481">
    <property type="entry name" value="Multidrug resistance efflux transporter EmrE"/>
    <property type="match status" value="2"/>
</dbReference>
<feature type="transmembrane region" description="Helical" evidence="7">
    <location>
        <begin position="122"/>
        <end position="142"/>
    </location>
</feature>
<feature type="transmembrane region" description="Helical" evidence="7">
    <location>
        <begin position="180"/>
        <end position="201"/>
    </location>
</feature>
<protein>
    <submittedName>
        <fullName evidence="9">DMT family transporter</fullName>
    </submittedName>
</protein>
<keyword evidence="6 7" id="KW-0472">Membrane</keyword>
<feature type="transmembrane region" description="Helical" evidence="7">
    <location>
        <begin position="38"/>
        <end position="57"/>
    </location>
</feature>
<dbReference type="PANTHER" id="PTHR42920">
    <property type="entry name" value="OS03G0707200 PROTEIN-RELATED"/>
    <property type="match status" value="1"/>
</dbReference>
<keyword evidence="5 7" id="KW-1133">Transmembrane helix</keyword>
<evidence type="ECO:0000256" key="3">
    <source>
        <dbReference type="ARBA" id="ARBA00022475"/>
    </source>
</evidence>
<dbReference type="GO" id="GO:0005886">
    <property type="term" value="C:plasma membrane"/>
    <property type="evidence" value="ECO:0007669"/>
    <property type="project" value="UniProtKB-SubCell"/>
</dbReference>
<dbReference type="Proteomes" id="UP000823882">
    <property type="component" value="Unassembled WGS sequence"/>
</dbReference>
<evidence type="ECO:0000256" key="6">
    <source>
        <dbReference type="ARBA" id="ARBA00023136"/>
    </source>
</evidence>
<name>A0A9D2P036_9FIRM</name>
<feature type="transmembrane region" description="Helical" evidence="7">
    <location>
        <begin position="238"/>
        <end position="261"/>
    </location>
</feature>
<accession>A0A9D2P036</accession>
<evidence type="ECO:0000313" key="9">
    <source>
        <dbReference type="EMBL" id="HJC41657.1"/>
    </source>
</evidence>
<reference evidence="9" key="2">
    <citation type="submission" date="2021-04" db="EMBL/GenBank/DDBJ databases">
        <authorList>
            <person name="Gilroy R."/>
        </authorList>
    </citation>
    <scope>NUCLEOTIDE SEQUENCE</scope>
    <source>
        <strain evidence="9">CHK186-1790</strain>
    </source>
</reference>
<proteinExistence type="inferred from homology"/>
<dbReference type="InterPro" id="IPR037185">
    <property type="entry name" value="EmrE-like"/>
</dbReference>
<evidence type="ECO:0000256" key="1">
    <source>
        <dbReference type="ARBA" id="ARBA00004651"/>
    </source>
</evidence>
<feature type="transmembrane region" description="Helical" evidence="7">
    <location>
        <begin position="267"/>
        <end position="285"/>
    </location>
</feature>
<reference evidence="9" key="1">
    <citation type="journal article" date="2021" name="PeerJ">
        <title>Extensive microbial diversity within the chicken gut microbiome revealed by metagenomics and culture.</title>
        <authorList>
            <person name="Gilroy R."/>
            <person name="Ravi A."/>
            <person name="Getino M."/>
            <person name="Pursley I."/>
            <person name="Horton D.L."/>
            <person name="Alikhan N.F."/>
            <person name="Baker D."/>
            <person name="Gharbi K."/>
            <person name="Hall N."/>
            <person name="Watson M."/>
            <person name="Adriaenssens E.M."/>
            <person name="Foster-Nyarko E."/>
            <person name="Jarju S."/>
            <person name="Secka A."/>
            <person name="Antonio M."/>
            <person name="Oren A."/>
            <person name="Chaudhuri R.R."/>
            <person name="La Ragione R."/>
            <person name="Hildebrand F."/>
            <person name="Pallen M.J."/>
        </authorList>
    </citation>
    <scope>NUCLEOTIDE SEQUENCE</scope>
    <source>
        <strain evidence="9">CHK186-1790</strain>
    </source>
</reference>
<feature type="domain" description="EamA" evidence="8">
    <location>
        <begin position="13"/>
        <end position="139"/>
    </location>
</feature>
<dbReference type="Pfam" id="PF00892">
    <property type="entry name" value="EamA"/>
    <property type="match status" value="2"/>
</dbReference>
<evidence type="ECO:0000256" key="4">
    <source>
        <dbReference type="ARBA" id="ARBA00022692"/>
    </source>
</evidence>
<feature type="transmembrane region" description="Helical" evidence="7">
    <location>
        <begin position="66"/>
        <end position="85"/>
    </location>
</feature>
<dbReference type="InterPro" id="IPR000620">
    <property type="entry name" value="EamA_dom"/>
</dbReference>
<feature type="transmembrane region" description="Helical" evidence="7">
    <location>
        <begin position="97"/>
        <end position="115"/>
    </location>
</feature>
<comment type="caution">
    <text evidence="9">The sequence shown here is derived from an EMBL/GenBank/DDBJ whole genome shotgun (WGS) entry which is preliminary data.</text>
</comment>
<feature type="domain" description="EamA" evidence="8">
    <location>
        <begin position="151"/>
        <end position="284"/>
    </location>
</feature>
<gene>
    <name evidence="9" type="ORF">H9701_08920</name>
</gene>
<evidence type="ECO:0000256" key="5">
    <source>
        <dbReference type="ARBA" id="ARBA00022989"/>
    </source>
</evidence>
<dbReference type="InterPro" id="IPR051258">
    <property type="entry name" value="Diverse_Substrate_Transporter"/>
</dbReference>